<accession>A0AAW1IJA7</accession>
<organism evidence="2 3">
    <name type="scientific">Saponaria officinalis</name>
    <name type="common">Common soapwort</name>
    <name type="synonym">Lychnis saponaria</name>
    <dbReference type="NCBI Taxonomy" id="3572"/>
    <lineage>
        <taxon>Eukaryota</taxon>
        <taxon>Viridiplantae</taxon>
        <taxon>Streptophyta</taxon>
        <taxon>Embryophyta</taxon>
        <taxon>Tracheophyta</taxon>
        <taxon>Spermatophyta</taxon>
        <taxon>Magnoliopsida</taxon>
        <taxon>eudicotyledons</taxon>
        <taxon>Gunneridae</taxon>
        <taxon>Pentapetalae</taxon>
        <taxon>Caryophyllales</taxon>
        <taxon>Caryophyllaceae</taxon>
        <taxon>Caryophylleae</taxon>
        <taxon>Saponaria</taxon>
    </lineage>
</organism>
<feature type="region of interest" description="Disordered" evidence="1">
    <location>
        <begin position="1"/>
        <end position="69"/>
    </location>
</feature>
<feature type="compositionally biased region" description="Low complexity" evidence="1">
    <location>
        <begin position="98"/>
        <end position="108"/>
    </location>
</feature>
<name>A0AAW1IJA7_SAPOF</name>
<comment type="caution">
    <text evidence="2">The sequence shown here is derived from an EMBL/GenBank/DDBJ whole genome shotgun (WGS) entry which is preliminary data.</text>
</comment>
<dbReference type="Proteomes" id="UP001443914">
    <property type="component" value="Unassembled WGS sequence"/>
</dbReference>
<feature type="compositionally biased region" description="Acidic residues" evidence="1">
    <location>
        <begin position="41"/>
        <end position="61"/>
    </location>
</feature>
<dbReference type="EMBL" id="JBDFQZ010000009">
    <property type="protein sequence ID" value="KAK9690162.1"/>
    <property type="molecule type" value="Genomic_DNA"/>
</dbReference>
<proteinExistence type="predicted"/>
<dbReference type="AlphaFoldDB" id="A0AAW1IJA7"/>
<evidence type="ECO:0000313" key="3">
    <source>
        <dbReference type="Proteomes" id="UP001443914"/>
    </source>
</evidence>
<sequence>MADVDEYDGPFYSRLGERQRAVNGSDRRRRRLRGPRHESAVEGEDAGVADAEGGVDGDGDGGDLQGDVSTSLEAVVGVKRLRTDKFTTMEEVSGSGTGTQASSTVRGTRGAGRRQRGADTTWLLTGGSPGGLEDPSVIPSFVGHIAC</sequence>
<protein>
    <submittedName>
        <fullName evidence="2">Uncharacterized protein</fullName>
    </submittedName>
</protein>
<keyword evidence="3" id="KW-1185">Reference proteome</keyword>
<evidence type="ECO:0000256" key="1">
    <source>
        <dbReference type="SAM" id="MobiDB-lite"/>
    </source>
</evidence>
<reference evidence="2" key="1">
    <citation type="submission" date="2024-03" db="EMBL/GenBank/DDBJ databases">
        <title>WGS assembly of Saponaria officinalis var. Norfolk2.</title>
        <authorList>
            <person name="Jenkins J."/>
            <person name="Shu S."/>
            <person name="Grimwood J."/>
            <person name="Barry K."/>
            <person name="Goodstein D."/>
            <person name="Schmutz J."/>
            <person name="Leebens-Mack J."/>
            <person name="Osbourn A."/>
        </authorList>
    </citation>
    <scope>NUCLEOTIDE SEQUENCE [LARGE SCALE GENOMIC DNA]</scope>
    <source>
        <strain evidence="2">JIC</strain>
    </source>
</reference>
<feature type="region of interest" description="Disordered" evidence="1">
    <location>
        <begin position="89"/>
        <end position="135"/>
    </location>
</feature>
<evidence type="ECO:0000313" key="2">
    <source>
        <dbReference type="EMBL" id="KAK9690162.1"/>
    </source>
</evidence>
<gene>
    <name evidence="2" type="ORF">RND81_09G108600</name>
</gene>